<reference evidence="2" key="1">
    <citation type="submission" date="2023-08" db="EMBL/GenBank/DDBJ databases">
        <title>Nitrogen cycling bacteria in agricultural field soils.</title>
        <authorList>
            <person name="Jang J."/>
        </authorList>
    </citation>
    <scope>NUCLEOTIDE SEQUENCE</scope>
    <source>
        <strain evidence="2">PS3-36</strain>
    </source>
</reference>
<name>A0AA90QXP1_9BACI</name>
<dbReference type="SUPFAM" id="SSF52540">
    <property type="entry name" value="P-loop containing nucleoside triphosphate hydrolases"/>
    <property type="match status" value="2"/>
</dbReference>
<sequence>MRLPPIAQNIQRLLSETPNGLTIDELLDQIKIINPYIKLPQLQNNLERFSEAFSLQEDKWRLRSIVENEHRTAEVNNRINSTNLDKVDDTGKKESEKGNSTSYSVIRDNYIETMFKDLIGPKNGRDETIKERPNVYYLGGMLYPANVEVEDIEPVELYSDTDEKTDTQNRYITEQEEDDDEIAANQNRFHQSSIGMTCNVAPEVKNVSVNITYGKYEETKEDKKKVYQRFERNQTGTIDLAQNKGFLLYEDENLELLWLVKKKDEKTFLSVFLVNRYNDGENADVPVEHIIFQPCIRLTSPVEGEMPFLRRDHGFINQIEDEDMERSQLLYRNKADFAVGHGCAVEWKNYSLNRAGSINTTFMPTYEIPAVEHLELKGMSGLDMYVLSYIEDGAQLRKQLNPLVDAYEAWIEKQKAIDVPEHEKQKQKLIQSCSEALQRMRQGIEIVCDDKGKAFKAFKIANEMMLYQRAFSERAKHFRTTGEFREDLELSGRWRPFQLAFILLNLKGIVDPTSEERDLVDLLWFPTGGGKTEAYLGLAAFVMSLRRLNGVPEGIDSYAGTTVLMRYTLRLLTIQQFQRASALICAAEYLRSKDPNTWGKESFSIGLWVGGGTTPNMLVDGDDSAKEALDKLQEGKKVYGGNPIQLHNCPCCGAELTPERYRIEQKVFTIHCPNEKCFFHKQNIPAYTVDEAIYYMCPTILIGTVDKFARLPWTGKIGPLFGKVDRYCERHGFIREGEDHAKSHNSTQEFPRSQTVDISNLLPPELIIQDELHLISGPLGSMVGLYETAVDYLSAFETNGVKVQPKVVASTATIRRASDQVGGIFNREVRQFPPSGINAEDSFFSYEVTGGSKPGRKYVGLYFPGSSGKTSLVRIYADLLQKGQELKLKGEDIDPYYTLAGYFNSLRELGGTLRLVEDDIPDRIKYLVEEKGQRRFIKNKEELTSRIDATEIPAILNKLEQPAGTEEAVDVLLATNMISVGVDIDRLGMMVVTGQPKGTSEYIQATSRVGRKYPGLVFTLYNWSRPRDISHYEQFISYHSKFYSYVEATSVTPFSYRARDKGLKAIVVGMLRQLDSQLHKNSSAKDFDLDNGYLNDIKNYIIARGTKIDEIDSGDIEEEIDSILKWWSERAQEDPDQLSYQQYNFTPKDTPVLFRSINQDIKNAALIPDSLRDVEAEVDVFYTYLMDEED</sequence>
<dbReference type="Pfam" id="PF00271">
    <property type="entry name" value="Helicase_C"/>
    <property type="match status" value="1"/>
</dbReference>
<evidence type="ECO:0000259" key="1">
    <source>
        <dbReference type="PROSITE" id="PS51194"/>
    </source>
</evidence>
<gene>
    <name evidence="2" type="primary">drmA</name>
    <name evidence="2" type="ORF">RCG21_17375</name>
</gene>
<dbReference type="SMART" id="SM00490">
    <property type="entry name" value="HELICc"/>
    <property type="match status" value="1"/>
</dbReference>
<proteinExistence type="predicted"/>
<dbReference type="GO" id="GO:0004386">
    <property type="term" value="F:helicase activity"/>
    <property type="evidence" value="ECO:0007669"/>
    <property type="project" value="UniProtKB-KW"/>
</dbReference>
<dbReference type="Gene3D" id="3.40.50.300">
    <property type="entry name" value="P-loop containing nucleotide triphosphate hydrolases"/>
    <property type="match status" value="1"/>
</dbReference>
<dbReference type="RefSeq" id="WP_308913489.1">
    <property type="nucleotide sequence ID" value="NZ_JAVGVR010000001.1"/>
</dbReference>
<dbReference type="InterPro" id="IPR001650">
    <property type="entry name" value="Helicase_C-like"/>
</dbReference>
<keyword evidence="3" id="KW-1185">Reference proteome</keyword>
<organism evidence="2 3">
    <name type="scientific">Bacillus salipaludis</name>
    <dbReference type="NCBI Taxonomy" id="2547811"/>
    <lineage>
        <taxon>Bacteria</taxon>
        <taxon>Bacillati</taxon>
        <taxon>Bacillota</taxon>
        <taxon>Bacilli</taxon>
        <taxon>Bacillales</taxon>
        <taxon>Bacillaceae</taxon>
        <taxon>Bacillus</taxon>
    </lineage>
</organism>
<dbReference type="PROSITE" id="PS51194">
    <property type="entry name" value="HELICASE_CTER"/>
    <property type="match status" value="1"/>
</dbReference>
<dbReference type="AlphaFoldDB" id="A0AA90QXP1"/>
<dbReference type="Proteomes" id="UP001178888">
    <property type="component" value="Unassembled WGS sequence"/>
</dbReference>
<dbReference type="InterPro" id="IPR027417">
    <property type="entry name" value="P-loop_NTPase"/>
</dbReference>
<dbReference type="CDD" id="cd18785">
    <property type="entry name" value="SF2_C"/>
    <property type="match status" value="1"/>
</dbReference>
<keyword evidence="2" id="KW-0547">Nucleotide-binding</keyword>
<protein>
    <submittedName>
        <fullName evidence="2">DISARM system helicase DrmA</fullName>
    </submittedName>
</protein>
<dbReference type="EMBL" id="JAVGVR010000001">
    <property type="protein sequence ID" value="MDQ6598104.1"/>
    <property type="molecule type" value="Genomic_DNA"/>
</dbReference>
<accession>A0AA90QXP1</accession>
<keyword evidence="2" id="KW-0067">ATP-binding</keyword>
<keyword evidence="2" id="KW-0347">Helicase</keyword>
<evidence type="ECO:0000313" key="3">
    <source>
        <dbReference type="Proteomes" id="UP001178888"/>
    </source>
</evidence>
<feature type="domain" description="Helicase C-terminal" evidence="1">
    <location>
        <begin position="878"/>
        <end position="1057"/>
    </location>
</feature>
<dbReference type="NCBIfam" id="NF038325">
    <property type="entry name" value="DISARM_DrmAS"/>
    <property type="match status" value="1"/>
</dbReference>
<evidence type="ECO:0000313" key="2">
    <source>
        <dbReference type="EMBL" id="MDQ6598104.1"/>
    </source>
</evidence>
<keyword evidence="2" id="KW-0378">Hydrolase</keyword>
<comment type="caution">
    <text evidence="2">The sequence shown here is derived from an EMBL/GenBank/DDBJ whole genome shotgun (WGS) entry which is preliminary data.</text>
</comment>